<feature type="non-terminal residue" evidence="1">
    <location>
        <position position="103"/>
    </location>
</feature>
<sequence>HAKFADDKSEFISFLKLWRWYGEQVQHKASQRKLVGLLRQNFLSPIRLREWHDVHTQLAARVGEQGWRVNQSEATYEQLHTALLSGLLGNIGFKSDEGGHYQG</sequence>
<gene>
    <name evidence="1" type="ORF">CWS33_30790</name>
</gene>
<reference evidence="1 2" key="1">
    <citation type="submission" date="2017-12" db="EMBL/GenBank/DDBJ databases">
        <title>Rapid rising of carbapenem-resistant Enterobacteriaceae(CRE) and emergence of colistin resistance genemcr-1 in CRE in the hospital of Henan, China.</title>
        <authorList>
            <person name="Sun Q."/>
            <person name="Zhang R."/>
            <person name="Li Y."/>
            <person name="Shen Y."/>
            <person name="Zhang Y."/>
            <person name="Yang J."/>
            <person name="Shu L."/>
            <person name="Zhou H."/>
            <person name="Wang Y."/>
            <person name="Wang B."/>
            <person name="Shen Z."/>
        </authorList>
    </citation>
    <scope>NUCLEOTIDE SEQUENCE [LARGE SCALE GENOMIC DNA]</scope>
    <source>
        <strain evidence="1 2">3512</strain>
    </source>
</reference>
<name>A0AAP8HTF7_ECOLX</name>
<proteinExistence type="predicted"/>
<comment type="caution">
    <text evidence="1">The sequence shown here is derived from an EMBL/GenBank/DDBJ whole genome shotgun (WGS) entry which is preliminary data.</text>
</comment>
<evidence type="ECO:0000313" key="1">
    <source>
        <dbReference type="EMBL" id="PKD78341.1"/>
    </source>
</evidence>
<dbReference type="Proteomes" id="UP000233549">
    <property type="component" value="Unassembled WGS sequence"/>
</dbReference>
<feature type="non-terminal residue" evidence="1">
    <location>
        <position position="1"/>
    </location>
</feature>
<protein>
    <submittedName>
        <fullName evidence="1">Uncharacterized protein</fullName>
    </submittedName>
</protein>
<dbReference type="AlphaFoldDB" id="A0AAP8HTF7"/>
<accession>A0AAP8HTF7</accession>
<organism evidence="1 2">
    <name type="scientific">Escherichia coli</name>
    <dbReference type="NCBI Taxonomy" id="562"/>
    <lineage>
        <taxon>Bacteria</taxon>
        <taxon>Pseudomonadati</taxon>
        <taxon>Pseudomonadota</taxon>
        <taxon>Gammaproteobacteria</taxon>
        <taxon>Enterobacterales</taxon>
        <taxon>Enterobacteriaceae</taxon>
        <taxon>Escherichia</taxon>
    </lineage>
</organism>
<evidence type="ECO:0000313" key="2">
    <source>
        <dbReference type="Proteomes" id="UP000233549"/>
    </source>
</evidence>
<dbReference type="EMBL" id="PITP01000742">
    <property type="protein sequence ID" value="PKD78341.1"/>
    <property type="molecule type" value="Genomic_DNA"/>
</dbReference>